<dbReference type="InterPro" id="IPR045023">
    <property type="entry name" value="FATA/B"/>
</dbReference>
<protein>
    <recommendedName>
        <fullName evidence="12">Acyl-ACP thioesterase</fullName>
    </recommendedName>
</protein>
<evidence type="ECO:0000256" key="4">
    <source>
        <dbReference type="ARBA" id="ARBA00022832"/>
    </source>
</evidence>
<evidence type="ECO:0000313" key="10">
    <source>
        <dbReference type="EMBL" id="WWD84736.1"/>
    </source>
</evidence>
<keyword evidence="6" id="KW-0443">Lipid metabolism</keyword>
<dbReference type="Gene3D" id="3.10.129.10">
    <property type="entry name" value="Hotdog Thioesterase"/>
    <property type="match status" value="1"/>
</dbReference>
<dbReference type="InterPro" id="IPR002864">
    <property type="entry name" value="Acyl-ACP_thioesterase_NHD"/>
</dbReference>
<evidence type="ECO:0000256" key="1">
    <source>
        <dbReference type="ARBA" id="ARBA00006500"/>
    </source>
</evidence>
<feature type="domain" description="Acyl-ACP thioesterase-like C-terminal" evidence="9">
    <location>
        <begin position="155"/>
        <end position="247"/>
    </location>
</feature>
<dbReference type="InterPro" id="IPR029069">
    <property type="entry name" value="HotDog_dom_sf"/>
</dbReference>
<dbReference type="EMBL" id="CP117523">
    <property type="protein sequence ID" value="WWD84736.1"/>
    <property type="molecule type" value="Genomic_DNA"/>
</dbReference>
<dbReference type="CDD" id="cd00586">
    <property type="entry name" value="4HBT"/>
    <property type="match status" value="2"/>
</dbReference>
<name>A0ABZ2EXP7_9FIRM</name>
<dbReference type="RefSeq" id="WP_018591382.1">
    <property type="nucleotide sequence ID" value="NZ_CP117523.1"/>
</dbReference>
<evidence type="ECO:0000256" key="7">
    <source>
        <dbReference type="ARBA" id="ARBA00023160"/>
    </source>
</evidence>
<keyword evidence="2" id="KW-0444">Lipid biosynthesis</keyword>
<organism evidence="10 11">
    <name type="scientific">Terrisporobacter glycolicus ATCC 14880 = DSM 1288</name>
    <dbReference type="NCBI Taxonomy" id="1121315"/>
    <lineage>
        <taxon>Bacteria</taxon>
        <taxon>Bacillati</taxon>
        <taxon>Bacillota</taxon>
        <taxon>Clostridia</taxon>
        <taxon>Peptostreptococcales</taxon>
        <taxon>Peptostreptococcaceae</taxon>
        <taxon>Terrisporobacter</taxon>
    </lineage>
</organism>
<dbReference type="Pfam" id="PF20791">
    <property type="entry name" value="Acyl-ACP_TE_C"/>
    <property type="match status" value="1"/>
</dbReference>
<evidence type="ECO:0000256" key="6">
    <source>
        <dbReference type="ARBA" id="ARBA00023098"/>
    </source>
</evidence>
<evidence type="ECO:0000259" key="9">
    <source>
        <dbReference type="Pfam" id="PF20791"/>
    </source>
</evidence>
<evidence type="ECO:0000256" key="5">
    <source>
        <dbReference type="ARBA" id="ARBA00022946"/>
    </source>
</evidence>
<sequence>MEKVFTKEYEVTYRDTDARGECFLTSYMNFMADCGLSQDEKHGFVIADMVKENHTWMLVDYEITIYKYVKYKEKLMATTYVEGMNKFYAVRHFKIYDESNNLIIKGKTLVILVDSEKRRPLSIPDEHYMAYGVKEKNSIIGRNKLKLSKCQNIDYKKEFNVRYSDIDLNLHVGNVTYLGWILETIPFDVMTNYKIYSVKIKYKKELTYGDKVSVQTEIKHNDDKVSAYHEIINDSEEVVALLETHWYKISN</sequence>
<comment type="similarity">
    <text evidence="1">Belongs to the acyl-ACP thioesterase family.</text>
</comment>
<keyword evidence="4" id="KW-0276">Fatty acid metabolism</keyword>
<dbReference type="Proteomes" id="UP001348492">
    <property type="component" value="Chromosome"/>
</dbReference>
<proteinExistence type="inferred from homology"/>
<dbReference type="PANTHER" id="PTHR31727">
    <property type="entry name" value="OLEOYL-ACYL CARRIER PROTEIN THIOESTERASE 1, CHLOROPLASTIC"/>
    <property type="match status" value="1"/>
</dbReference>
<evidence type="ECO:0000259" key="8">
    <source>
        <dbReference type="Pfam" id="PF01643"/>
    </source>
</evidence>
<keyword evidence="3" id="KW-0378">Hydrolase</keyword>
<keyword evidence="5" id="KW-0809">Transit peptide</keyword>
<evidence type="ECO:0000256" key="3">
    <source>
        <dbReference type="ARBA" id="ARBA00022801"/>
    </source>
</evidence>
<dbReference type="InterPro" id="IPR049427">
    <property type="entry name" value="Acyl-ACP_TE_C"/>
</dbReference>
<evidence type="ECO:0000256" key="2">
    <source>
        <dbReference type="ARBA" id="ARBA00022516"/>
    </source>
</evidence>
<dbReference type="SUPFAM" id="SSF54637">
    <property type="entry name" value="Thioesterase/thiol ester dehydrase-isomerase"/>
    <property type="match status" value="2"/>
</dbReference>
<evidence type="ECO:0000313" key="11">
    <source>
        <dbReference type="Proteomes" id="UP001348492"/>
    </source>
</evidence>
<reference evidence="10 11" key="1">
    <citation type="journal article" date="2023" name="PLoS ONE">
        <title>Genome-based metabolic and phylogenomic analysis of three Terrisporobacter species.</title>
        <authorList>
            <person name="Boer T."/>
            <person name="Bengelsdorf F.R."/>
            <person name="Bomeke M."/>
            <person name="Daniel R."/>
            <person name="Poehlein A."/>
        </authorList>
    </citation>
    <scope>NUCLEOTIDE SEQUENCE [LARGE SCALE GENOMIC DNA]</scope>
    <source>
        <strain evidence="10 11">DSM 1288</strain>
    </source>
</reference>
<keyword evidence="7" id="KW-0275">Fatty acid biosynthesis</keyword>
<dbReference type="PANTHER" id="PTHR31727:SF6">
    <property type="entry name" value="OLEOYL-ACYL CARRIER PROTEIN THIOESTERASE 1, CHLOROPLASTIC"/>
    <property type="match status" value="1"/>
</dbReference>
<dbReference type="Pfam" id="PF01643">
    <property type="entry name" value="Acyl-ACP_TE"/>
    <property type="match status" value="1"/>
</dbReference>
<feature type="domain" description="Acyl-ACP thioesterase N-terminal hotdog" evidence="8">
    <location>
        <begin position="2"/>
        <end position="130"/>
    </location>
</feature>
<gene>
    <name evidence="10" type="ORF">TEGL_31800</name>
</gene>
<evidence type="ECO:0008006" key="12">
    <source>
        <dbReference type="Google" id="ProtNLM"/>
    </source>
</evidence>
<keyword evidence="11" id="KW-1185">Reference proteome</keyword>
<accession>A0ABZ2EXP7</accession>